<dbReference type="EMBL" id="JAENGZ010000532">
    <property type="protein sequence ID" value="KAG6957633.1"/>
    <property type="molecule type" value="Genomic_DNA"/>
</dbReference>
<accession>A0A8T1UB20</accession>
<feature type="transmembrane region" description="Helical" evidence="1">
    <location>
        <begin position="7"/>
        <end position="28"/>
    </location>
</feature>
<dbReference type="OrthoDB" id="195091at2759"/>
<keyword evidence="1" id="KW-1133">Transmembrane helix</keyword>
<evidence type="ECO:0000256" key="1">
    <source>
        <dbReference type="SAM" id="Phobius"/>
    </source>
</evidence>
<dbReference type="AlphaFoldDB" id="A0A8T1UB20"/>
<keyword evidence="1" id="KW-0812">Transmembrane</keyword>
<proteinExistence type="predicted"/>
<sequence>MRLVLSTGEVIFCVCVVALALYLSPFFIDEVNVNASNAWEFLLVWDDEENFVHNEVIQSGLNLANLYAMFTMTKINVYEPFGMDPTDWRILDQRATYFVTSGRYSSSDGECRRLWELTYYFTPFGTLKSDLQRLKLLIWLNGMDDVVCEGYMQLLEARPDNCHVHNNVGYEELYATPRNNLESLDKWIALKEEARARGEEDSVPQIQSQIMF</sequence>
<dbReference type="VEuPathDB" id="FungiDB:PC110_g15370"/>
<dbReference type="Proteomes" id="UP000688947">
    <property type="component" value="Unassembled WGS sequence"/>
</dbReference>
<keyword evidence="1" id="KW-0472">Membrane</keyword>
<evidence type="ECO:0000313" key="2">
    <source>
        <dbReference type="EMBL" id="KAG6957633.1"/>
    </source>
</evidence>
<evidence type="ECO:0000313" key="3">
    <source>
        <dbReference type="Proteomes" id="UP000688947"/>
    </source>
</evidence>
<reference evidence="2" key="1">
    <citation type="submission" date="2021-01" db="EMBL/GenBank/DDBJ databases">
        <title>Phytophthora aleatoria, a newly-described species from Pinus radiata is distinct from Phytophthora cactorum isolates based on comparative genomics.</title>
        <authorList>
            <person name="Mcdougal R."/>
            <person name="Panda P."/>
            <person name="Williams N."/>
            <person name="Studholme D.J."/>
        </authorList>
    </citation>
    <scope>NUCLEOTIDE SEQUENCE</scope>
    <source>
        <strain evidence="2">NZFS 3830</strain>
    </source>
</reference>
<protein>
    <submittedName>
        <fullName evidence="2">Uncharacterized protein</fullName>
    </submittedName>
</protein>
<organism evidence="2 3">
    <name type="scientific">Phytophthora cactorum</name>
    <dbReference type="NCBI Taxonomy" id="29920"/>
    <lineage>
        <taxon>Eukaryota</taxon>
        <taxon>Sar</taxon>
        <taxon>Stramenopiles</taxon>
        <taxon>Oomycota</taxon>
        <taxon>Peronosporomycetes</taxon>
        <taxon>Peronosporales</taxon>
        <taxon>Peronosporaceae</taxon>
        <taxon>Phytophthora</taxon>
    </lineage>
</organism>
<comment type="caution">
    <text evidence="2">The sequence shown here is derived from an EMBL/GenBank/DDBJ whole genome shotgun (WGS) entry which is preliminary data.</text>
</comment>
<name>A0A8T1UB20_9STRA</name>
<gene>
    <name evidence="2" type="ORF">JG687_00009870</name>
</gene>